<proteinExistence type="predicted"/>
<evidence type="ECO:0000313" key="1">
    <source>
        <dbReference type="EMBL" id="MCF0064559.1"/>
    </source>
</evidence>
<keyword evidence="2" id="KW-1185">Reference proteome</keyword>
<dbReference type="EMBL" id="JAJTTC010000008">
    <property type="protein sequence ID" value="MCF0064559.1"/>
    <property type="molecule type" value="Genomic_DNA"/>
</dbReference>
<dbReference type="RefSeq" id="WP_234657494.1">
    <property type="nucleotide sequence ID" value="NZ_JAJTTC010000008.1"/>
</dbReference>
<dbReference type="AlphaFoldDB" id="A0A9X1PR27"/>
<gene>
    <name evidence="1" type="ORF">LXM26_23820</name>
</gene>
<protein>
    <submittedName>
        <fullName evidence="1">Siderophore-interacting protein</fullName>
    </submittedName>
</protein>
<dbReference type="Proteomes" id="UP001139000">
    <property type="component" value="Unassembled WGS sequence"/>
</dbReference>
<reference evidence="1" key="1">
    <citation type="submission" date="2021-12" db="EMBL/GenBank/DDBJ databases">
        <title>Novel species in genus Dyadobacter.</title>
        <authorList>
            <person name="Ma C."/>
        </authorList>
    </citation>
    <scope>NUCLEOTIDE SEQUENCE</scope>
    <source>
        <strain evidence="1">LJ419</strain>
    </source>
</reference>
<comment type="caution">
    <text evidence="1">The sequence shown here is derived from an EMBL/GenBank/DDBJ whole genome shotgun (WGS) entry which is preliminary data.</text>
</comment>
<organism evidence="1 2">
    <name type="scientific">Dyadobacter chenwenxiniae</name>
    <dbReference type="NCBI Taxonomy" id="2906456"/>
    <lineage>
        <taxon>Bacteria</taxon>
        <taxon>Pseudomonadati</taxon>
        <taxon>Bacteroidota</taxon>
        <taxon>Cytophagia</taxon>
        <taxon>Cytophagales</taxon>
        <taxon>Spirosomataceae</taxon>
        <taxon>Dyadobacter</taxon>
    </lineage>
</organism>
<name>A0A9X1PR27_9BACT</name>
<sequence>MVNILKKAASGLLEKMLSSATVIAVRVWPEADMHEVDLYLPDVDMDSWDSIKRLKCKVDELEYRDYTPVLWNSEMSICTMFIDSGHAGAGSRWVRALKTGDQILFGAAHAAALPSTKGPVLCLADASALGHFLALKQLTDRSEHPMDVAVLVHGDYEIPEIFKAENPEFCFIKSSGRAEDIDMMEQWCHNKALTEYNSIYIAGNVSMTKALKSKLKSNPKVHARIKGYGFWA</sequence>
<evidence type="ECO:0000313" key="2">
    <source>
        <dbReference type="Proteomes" id="UP001139000"/>
    </source>
</evidence>
<accession>A0A9X1PR27</accession>